<keyword evidence="1" id="KW-1133">Transmembrane helix</keyword>
<evidence type="ECO:0000256" key="1">
    <source>
        <dbReference type="SAM" id="Phobius"/>
    </source>
</evidence>
<evidence type="ECO:0000313" key="2">
    <source>
        <dbReference type="EMBL" id="CAA9300376.1"/>
    </source>
</evidence>
<protein>
    <submittedName>
        <fullName evidence="2">Uncharacterized protein</fullName>
    </submittedName>
</protein>
<dbReference type="EMBL" id="CADCTC010000293">
    <property type="protein sequence ID" value="CAA9300376.1"/>
    <property type="molecule type" value="Genomic_DNA"/>
</dbReference>
<keyword evidence="1" id="KW-0812">Transmembrane</keyword>
<organism evidence="2">
    <name type="scientific">uncultured Chloroflexota bacterium</name>
    <dbReference type="NCBI Taxonomy" id="166587"/>
    <lineage>
        <taxon>Bacteria</taxon>
        <taxon>Bacillati</taxon>
        <taxon>Chloroflexota</taxon>
        <taxon>environmental samples</taxon>
    </lineage>
</organism>
<proteinExistence type="predicted"/>
<sequence>MSNTAAPPANAAISIRTTLANSKWLGKPSPKSGKEIALGDQVVLCPKCYTPHLLADWRENDNKCAVDGTPARVIERAARATGDAAPAAAAAAPATSAAPAAAAAPARPAAAAAAPAAAGSAPAVQAASVVVDPYRFARVVEATPVSEVWRRNIMTVFWILVIWAVFVTIIYLAELGPGARI</sequence>
<dbReference type="AlphaFoldDB" id="A0A6J4KAV4"/>
<name>A0A6J4KAV4_9CHLR</name>
<reference evidence="2" key="1">
    <citation type="submission" date="2020-02" db="EMBL/GenBank/DDBJ databases">
        <authorList>
            <person name="Meier V. D."/>
        </authorList>
    </citation>
    <scope>NUCLEOTIDE SEQUENCE</scope>
    <source>
        <strain evidence="2">AVDCRST_MAG77</strain>
    </source>
</reference>
<keyword evidence="1" id="KW-0472">Membrane</keyword>
<feature type="transmembrane region" description="Helical" evidence="1">
    <location>
        <begin position="153"/>
        <end position="173"/>
    </location>
</feature>
<accession>A0A6J4KAV4</accession>
<gene>
    <name evidence="2" type="ORF">AVDCRST_MAG77-5945</name>
</gene>